<protein>
    <submittedName>
        <fullName evidence="2">Aldo/keto reductase</fullName>
    </submittedName>
</protein>
<organism evidence="2 3">
    <name type="scientific">Erythrobacter ani</name>
    <dbReference type="NCBI Taxonomy" id="2827235"/>
    <lineage>
        <taxon>Bacteria</taxon>
        <taxon>Pseudomonadati</taxon>
        <taxon>Pseudomonadota</taxon>
        <taxon>Alphaproteobacteria</taxon>
        <taxon>Sphingomonadales</taxon>
        <taxon>Erythrobacteraceae</taxon>
        <taxon>Erythrobacter/Porphyrobacter group</taxon>
        <taxon>Erythrobacter</taxon>
    </lineage>
</organism>
<dbReference type="Pfam" id="PF00248">
    <property type="entry name" value="Aldo_ket_red"/>
    <property type="match status" value="1"/>
</dbReference>
<dbReference type="Proteomes" id="UP000699975">
    <property type="component" value="Unassembled WGS sequence"/>
</dbReference>
<proteinExistence type="predicted"/>
<dbReference type="PANTHER" id="PTHR11732">
    <property type="entry name" value="ALDO/KETO REDUCTASE"/>
    <property type="match status" value="1"/>
</dbReference>
<dbReference type="InterPro" id="IPR023210">
    <property type="entry name" value="NADP_OxRdtase_dom"/>
</dbReference>
<gene>
    <name evidence="2" type="ORF">KCG45_07850</name>
</gene>
<dbReference type="PROSITE" id="PS00063">
    <property type="entry name" value="ALDOKETO_REDUCTASE_3"/>
    <property type="match status" value="1"/>
</dbReference>
<name>A0ABS6SM16_9SPHN</name>
<reference evidence="2 3" key="1">
    <citation type="submission" date="2021-04" db="EMBL/GenBank/DDBJ databases">
        <authorList>
            <person name="Pira H."/>
            <person name="Risdian C."/>
            <person name="Wink J."/>
        </authorList>
    </citation>
    <scope>NUCLEOTIDE SEQUENCE [LARGE SCALE GENOMIC DNA]</scope>
    <source>
        <strain evidence="2 3">WH131</strain>
    </source>
</reference>
<feature type="domain" description="NADP-dependent oxidoreductase" evidence="1">
    <location>
        <begin position="3"/>
        <end position="289"/>
    </location>
</feature>
<dbReference type="InterPro" id="IPR018170">
    <property type="entry name" value="Aldo/ket_reductase_CS"/>
</dbReference>
<evidence type="ECO:0000313" key="3">
    <source>
        <dbReference type="Proteomes" id="UP000699975"/>
    </source>
</evidence>
<evidence type="ECO:0000259" key="1">
    <source>
        <dbReference type="Pfam" id="PF00248"/>
    </source>
</evidence>
<evidence type="ECO:0000313" key="2">
    <source>
        <dbReference type="EMBL" id="MBV7266088.1"/>
    </source>
</evidence>
<dbReference type="PROSITE" id="PS00062">
    <property type="entry name" value="ALDOKETO_REDUCTASE_2"/>
    <property type="match status" value="1"/>
</dbReference>
<comment type="caution">
    <text evidence="2">The sequence shown here is derived from an EMBL/GenBank/DDBJ whole genome shotgun (WGS) entry which is preliminary data.</text>
</comment>
<dbReference type="PIRSF" id="PIRSF000097">
    <property type="entry name" value="AKR"/>
    <property type="match status" value="1"/>
</dbReference>
<dbReference type="EMBL" id="JAGSPB010000002">
    <property type="protein sequence ID" value="MBV7266088.1"/>
    <property type="molecule type" value="Genomic_DNA"/>
</dbReference>
<dbReference type="InterPro" id="IPR020471">
    <property type="entry name" value="AKR"/>
</dbReference>
<sequence>MPRIGFGLWKIPRENTADCVVEAVKAGYRHFDSAADYGNEAQTGDGLAKAIADGLTTRNELWVTSKLWNTFHAPEHVEEACRKSLDDLKLDYLDLYLIHFPIALEYVPIEERYPPEWLFDPAAPNPAMKAAKIPLHETWAAMEALVDKGLVKQIGVCNYNSALIHDLMSYARIKPAMLQIEAHPYLSQERLIRLAGQYGVDVTAFSPLGAQSYFELDMAAEGESLLGAAPVMVAADAHGKTPAQVLLRWGLQRGTAIIPKTTKPERMRENLDVFDFELSQVEMAAIGALNLNRRFNDPGTFTEAAFNTFHPIYD</sequence>
<accession>A0ABS6SM16</accession>
<keyword evidence="3" id="KW-1185">Reference proteome</keyword>